<dbReference type="OrthoDB" id="61110at2759"/>
<keyword evidence="12" id="KW-0325">Glycoprotein</keyword>
<accession>A0A8J6D4Y0</accession>
<dbReference type="GO" id="GO:0016020">
    <property type="term" value="C:membrane"/>
    <property type="evidence" value="ECO:0007669"/>
    <property type="project" value="UniProtKB-SubCell"/>
</dbReference>
<evidence type="ECO:0000256" key="7">
    <source>
        <dbReference type="ARBA" id="ARBA00022741"/>
    </source>
</evidence>
<evidence type="ECO:0000256" key="4">
    <source>
        <dbReference type="ARBA" id="ARBA00022679"/>
    </source>
</evidence>
<evidence type="ECO:0000256" key="15">
    <source>
        <dbReference type="PROSITE-ProRule" id="PRU10141"/>
    </source>
</evidence>
<dbReference type="PROSITE" id="PS50011">
    <property type="entry name" value="PROTEIN_KINASE_DOM"/>
    <property type="match status" value="1"/>
</dbReference>
<comment type="catalytic activity">
    <reaction evidence="13">
        <text>L-threonyl-[protein] + ATP = O-phospho-L-threonyl-[protein] + ADP + H(+)</text>
        <dbReference type="Rhea" id="RHEA:46608"/>
        <dbReference type="Rhea" id="RHEA-COMP:11060"/>
        <dbReference type="Rhea" id="RHEA-COMP:11605"/>
        <dbReference type="ChEBI" id="CHEBI:15378"/>
        <dbReference type="ChEBI" id="CHEBI:30013"/>
        <dbReference type="ChEBI" id="CHEBI:30616"/>
        <dbReference type="ChEBI" id="CHEBI:61977"/>
        <dbReference type="ChEBI" id="CHEBI:456216"/>
        <dbReference type="EC" id="2.7.11.1"/>
    </reaction>
</comment>
<organism evidence="19 20">
    <name type="scientific">Gossypium anomalum</name>
    <dbReference type="NCBI Taxonomy" id="47600"/>
    <lineage>
        <taxon>Eukaryota</taxon>
        <taxon>Viridiplantae</taxon>
        <taxon>Streptophyta</taxon>
        <taxon>Embryophyta</taxon>
        <taxon>Tracheophyta</taxon>
        <taxon>Spermatophyta</taxon>
        <taxon>Magnoliopsida</taxon>
        <taxon>eudicotyledons</taxon>
        <taxon>Gunneridae</taxon>
        <taxon>Pentapetalae</taxon>
        <taxon>rosids</taxon>
        <taxon>malvids</taxon>
        <taxon>Malvales</taxon>
        <taxon>Malvaceae</taxon>
        <taxon>Malvoideae</taxon>
        <taxon>Gossypium</taxon>
    </lineage>
</organism>
<keyword evidence="7 15" id="KW-0547">Nucleotide-binding</keyword>
<dbReference type="GO" id="GO:0042803">
    <property type="term" value="F:protein homodimerization activity"/>
    <property type="evidence" value="ECO:0007669"/>
    <property type="project" value="UniProtKB-ARBA"/>
</dbReference>
<feature type="transmembrane region" description="Helical" evidence="17">
    <location>
        <begin position="77"/>
        <end position="99"/>
    </location>
</feature>
<dbReference type="InterPro" id="IPR008271">
    <property type="entry name" value="Ser/Thr_kinase_AS"/>
</dbReference>
<comment type="caution">
    <text evidence="19">The sequence shown here is derived from an EMBL/GenBank/DDBJ whole genome shotgun (WGS) entry which is preliminary data.</text>
</comment>
<comment type="catalytic activity">
    <reaction evidence="14">
        <text>L-seryl-[protein] + ATP = O-phospho-L-seryl-[protein] + ADP + H(+)</text>
        <dbReference type="Rhea" id="RHEA:17989"/>
        <dbReference type="Rhea" id="RHEA-COMP:9863"/>
        <dbReference type="Rhea" id="RHEA-COMP:11604"/>
        <dbReference type="ChEBI" id="CHEBI:15378"/>
        <dbReference type="ChEBI" id="CHEBI:29999"/>
        <dbReference type="ChEBI" id="CHEBI:30616"/>
        <dbReference type="ChEBI" id="CHEBI:83421"/>
        <dbReference type="ChEBI" id="CHEBI:456216"/>
        <dbReference type="EC" id="2.7.11.1"/>
    </reaction>
</comment>
<dbReference type="FunFam" id="1.10.510.10:FF:000569">
    <property type="entry name" value="Serine/threonine-protein kinase-like protein CCR4"/>
    <property type="match status" value="1"/>
</dbReference>
<evidence type="ECO:0000256" key="6">
    <source>
        <dbReference type="ARBA" id="ARBA00022729"/>
    </source>
</evidence>
<gene>
    <name evidence="19" type="ORF">CXB51_011189</name>
</gene>
<evidence type="ECO:0000256" key="3">
    <source>
        <dbReference type="ARBA" id="ARBA00022527"/>
    </source>
</evidence>
<evidence type="ECO:0000256" key="10">
    <source>
        <dbReference type="ARBA" id="ARBA00022989"/>
    </source>
</evidence>
<keyword evidence="5 17" id="KW-0812">Transmembrane</keyword>
<dbReference type="Pfam" id="PF00069">
    <property type="entry name" value="Pkinase"/>
    <property type="match status" value="1"/>
</dbReference>
<feature type="transmembrane region" description="Helical" evidence="17">
    <location>
        <begin position="440"/>
        <end position="463"/>
    </location>
</feature>
<dbReference type="InterPro" id="IPR009091">
    <property type="entry name" value="RCC1/BLIP-II"/>
</dbReference>
<dbReference type="SUPFAM" id="SSF50985">
    <property type="entry name" value="RCC1/BLIP-II"/>
    <property type="match status" value="1"/>
</dbReference>
<protein>
    <recommendedName>
        <fullName evidence="2">non-specific serine/threonine protein kinase</fullName>
        <ecNumber evidence="2">2.7.11.1</ecNumber>
    </recommendedName>
</protein>
<evidence type="ECO:0000313" key="20">
    <source>
        <dbReference type="Proteomes" id="UP000701853"/>
    </source>
</evidence>
<dbReference type="Pfam" id="PF13540">
    <property type="entry name" value="RCC1_2"/>
    <property type="match status" value="1"/>
</dbReference>
<comment type="subcellular location">
    <subcellularLocation>
        <location evidence="1">Membrane</location>
        <topology evidence="1">Single-pass membrane protein</topology>
    </subcellularLocation>
</comment>
<dbReference type="CDD" id="cd14066">
    <property type="entry name" value="STKc_IRAK"/>
    <property type="match status" value="1"/>
</dbReference>
<dbReference type="Gene3D" id="2.130.10.30">
    <property type="entry name" value="Regulator of chromosome condensation 1/beta-lactamase-inhibitor protein II"/>
    <property type="match status" value="1"/>
</dbReference>
<dbReference type="PROSITE" id="PS00108">
    <property type="entry name" value="PROTEIN_KINASE_ST"/>
    <property type="match status" value="1"/>
</dbReference>
<feature type="binding site" evidence="15">
    <location>
        <position position="564"/>
    </location>
    <ligand>
        <name>ATP</name>
        <dbReference type="ChEBI" id="CHEBI:30616"/>
    </ligand>
</feature>
<dbReference type="AlphaFoldDB" id="A0A8J6D4Y0"/>
<keyword evidence="10 17" id="KW-1133">Transmembrane helix</keyword>
<dbReference type="GO" id="GO:0004674">
    <property type="term" value="F:protein serine/threonine kinase activity"/>
    <property type="evidence" value="ECO:0007669"/>
    <property type="project" value="UniProtKB-KW"/>
</dbReference>
<evidence type="ECO:0000256" key="14">
    <source>
        <dbReference type="ARBA" id="ARBA00048679"/>
    </source>
</evidence>
<dbReference type="PROSITE" id="PS00107">
    <property type="entry name" value="PROTEIN_KINASE_ATP"/>
    <property type="match status" value="1"/>
</dbReference>
<evidence type="ECO:0000256" key="2">
    <source>
        <dbReference type="ARBA" id="ARBA00012513"/>
    </source>
</evidence>
<dbReference type="PANTHER" id="PTHR46146:SF4">
    <property type="entry name" value="SERINE_THREONINE-PROTEIN KINASE-LIKE PROTEIN CCR4"/>
    <property type="match status" value="1"/>
</dbReference>
<dbReference type="InterPro" id="IPR011009">
    <property type="entry name" value="Kinase-like_dom_sf"/>
</dbReference>
<dbReference type="SUPFAM" id="SSF56112">
    <property type="entry name" value="Protein kinase-like (PK-like)"/>
    <property type="match status" value="1"/>
</dbReference>
<dbReference type="SMART" id="SM00220">
    <property type="entry name" value="S_TKc"/>
    <property type="match status" value="1"/>
</dbReference>
<keyword evidence="8" id="KW-0418">Kinase</keyword>
<keyword evidence="20" id="KW-1185">Reference proteome</keyword>
<sequence length="842" mass="93713">MYFMQMKTWSPVHTLETPSNRVFLFPQWSIFSNILASYKPPSPFKPHKISLYFPNSHHEILLNTISMGFFFCKSHHFSLFLFSFLCFASFTFSLSTVSISETSNLTVVCALVPSNGSLQLYSLNCSTFPIFDIIETPFSSNYLFSGIVSGDGFLCGLRPSSSSSNVSVMHCWRFSSNGSTLVFKRIYRGSVLNQLEAGNTHICGLNQTNALECWQWPEFNQTGGVQNFSDIAVGEGFVCGLSEDGTTIRFLRNFTGITDRDTIGGNYSVIAAGFRHVCAINSDNDLECWPNRTTVGDMPQGKFNSLALGLNRSCALRINGTVVCWGMNNFRLPLELEGLEFITIKAKRNIFCGVLTFNYSLFCWGDSNFSANHMVFSKVLPGPCRNECPYGSLLGSGSLCSNGWSICQSRPPMPTTPALPPSLSPQPQNRSTNNDLNGRLIAFLVVGCVGSSLFLLVVGFFVFRYCKDRVCRVHDSGRLDETGAPANGDPASNHPQTPQAPPAVLEKRLSQLTSMGTTGRLEEFSFEDLVQATNNFSEDHKIGNGSFGSVYYATLDDGREVAIKRAETTSTSSYAIGTRRQEDKDDAFVNELEYLSRVHHKNLVRLWGFYEDSSERILIYEYMNNGTLHDHLHKLQNSPFTSWAIRLKIALDAARGIEYLHEYAVPQIIHRDIKSANILLDTNWTAKVSDFGLSLMGPGDEESHLSLRAAGTVGYMDPEYYRLQQLSTKSDVYSFGIVLLELLSGYKAIHRNENGAPRNVVDFVVPYILRDEIHRVLDPNVPPPTPFEIEAVAYVGYLAADCVRPEGRDRPSMTEIVNNLEKALTACLIPRALSRSTTHSST</sequence>
<dbReference type="Proteomes" id="UP000701853">
    <property type="component" value="Chromosome 5"/>
</dbReference>
<dbReference type="GO" id="GO:0005524">
    <property type="term" value="F:ATP binding"/>
    <property type="evidence" value="ECO:0007669"/>
    <property type="project" value="UniProtKB-UniRule"/>
</dbReference>
<dbReference type="EC" id="2.7.11.1" evidence="2"/>
<proteinExistence type="predicted"/>
<evidence type="ECO:0000256" key="9">
    <source>
        <dbReference type="ARBA" id="ARBA00022840"/>
    </source>
</evidence>
<feature type="region of interest" description="Disordered" evidence="16">
    <location>
        <begin position="477"/>
        <end position="501"/>
    </location>
</feature>
<evidence type="ECO:0000256" key="12">
    <source>
        <dbReference type="ARBA" id="ARBA00023180"/>
    </source>
</evidence>
<evidence type="ECO:0000256" key="17">
    <source>
        <dbReference type="SAM" id="Phobius"/>
    </source>
</evidence>
<evidence type="ECO:0000313" key="19">
    <source>
        <dbReference type="EMBL" id="KAG8493730.1"/>
    </source>
</evidence>
<evidence type="ECO:0000256" key="16">
    <source>
        <dbReference type="SAM" id="MobiDB-lite"/>
    </source>
</evidence>
<keyword evidence="9 15" id="KW-0067">ATP-binding</keyword>
<name>A0A8J6D4Y0_9ROSI</name>
<dbReference type="InterPro" id="IPR000719">
    <property type="entry name" value="Prot_kinase_dom"/>
</dbReference>
<evidence type="ECO:0000256" key="11">
    <source>
        <dbReference type="ARBA" id="ARBA00023136"/>
    </source>
</evidence>
<evidence type="ECO:0000259" key="18">
    <source>
        <dbReference type="PROSITE" id="PS50011"/>
    </source>
</evidence>
<reference evidence="19 20" key="1">
    <citation type="journal article" date="2021" name="bioRxiv">
        <title>The Gossypium anomalum genome as a resource for cotton improvement and evolutionary analysis of hybrid incompatibility.</title>
        <authorList>
            <person name="Grover C.E."/>
            <person name="Yuan D."/>
            <person name="Arick M.A."/>
            <person name="Miller E.R."/>
            <person name="Hu G."/>
            <person name="Peterson D.G."/>
            <person name="Wendel J.F."/>
            <person name="Udall J.A."/>
        </authorList>
    </citation>
    <scope>NUCLEOTIDE SEQUENCE [LARGE SCALE GENOMIC DNA]</scope>
    <source>
        <strain evidence="19">JFW-Udall</strain>
        <tissue evidence="19">Leaf</tissue>
    </source>
</reference>
<feature type="domain" description="Protein kinase" evidence="18">
    <location>
        <begin position="536"/>
        <end position="824"/>
    </location>
</feature>
<evidence type="ECO:0000256" key="5">
    <source>
        <dbReference type="ARBA" id="ARBA00022692"/>
    </source>
</evidence>
<dbReference type="Gene3D" id="3.30.200.20">
    <property type="entry name" value="Phosphorylase Kinase, domain 1"/>
    <property type="match status" value="1"/>
</dbReference>
<dbReference type="InterPro" id="IPR017441">
    <property type="entry name" value="Protein_kinase_ATP_BS"/>
</dbReference>
<evidence type="ECO:0000256" key="13">
    <source>
        <dbReference type="ARBA" id="ARBA00047899"/>
    </source>
</evidence>
<dbReference type="PANTHER" id="PTHR46146">
    <property type="entry name" value="SERINE/THREONINE-PROTEIN KINASE-LIKE PROTEIN CCR4"/>
    <property type="match status" value="1"/>
</dbReference>
<dbReference type="EMBL" id="JAHUZN010000005">
    <property type="protein sequence ID" value="KAG8493730.1"/>
    <property type="molecule type" value="Genomic_DNA"/>
</dbReference>
<keyword evidence="11 17" id="KW-0472">Membrane</keyword>
<dbReference type="Gene3D" id="1.10.510.10">
    <property type="entry name" value="Transferase(Phosphotransferase) domain 1"/>
    <property type="match status" value="1"/>
</dbReference>
<evidence type="ECO:0000256" key="8">
    <source>
        <dbReference type="ARBA" id="ARBA00022777"/>
    </source>
</evidence>
<keyword evidence="3" id="KW-0723">Serine/threonine-protein kinase</keyword>
<keyword evidence="6" id="KW-0732">Signal</keyword>
<keyword evidence="4" id="KW-0808">Transferase</keyword>
<evidence type="ECO:0000256" key="1">
    <source>
        <dbReference type="ARBA" id="ARBA00004167"/>
    </source>
</evidence>